<keyword evidence="2" id="KW-0805">Transcription regulation</keyword>
<evidence type="ECO:0000313" key="8">
    <source>
        <dbReference type="Proteomes" id="UP000694864"/>
    </source>
</evidence>
<keyword evidence="5" id="KW-0539">Nucleus</keyword>
<keyword evidence="4" id="KW-0804">Transcription</keyword>
<organism evidence="8 9">
    <name type="scientific">Camelina sativa</name>
    <name type="common">False flax</name>
    <name type="synonym">Myagrum sativum</name>
    <dbReference type="NCBI Taxonomy" id="90675"/>
    <lineage>
        <taxon>Eukaryota</taxon>
        <taxon>Viridiplantae</taxon>
        <taxon>Streptophyta</taxon>
        <taxon>Embryophyta</taxon>
        <taxon>Tracheophyta</taxon>
        <taxon>Spermatophyta</taxon>
        <taxon>Magnoliopsida</taxon>
        <taxon>eudicotyledons</taxon>
        <taxon>Gunneridae</taxon>
        <taxon>Pentapetalae</taxon>
        <taxon>rosids</taxon>
        <taxon>malvids</taxon>
        <taxon>Brassicales</taxon>
        <taxon>Brassicaceae</taxon>
        <taxon>Camelineae</taxon>
        <taxon>Camelina</taxon>
    </lineage>
</organism>
<accession>A0ABM0TPT4</accession>
<dbReference type="InterPro" id="IPR015300">
    <property type="entry name" value="DNA-bd_pseudobarrel_sf"/>
</dbReference>
<reference evidence="8" key="1">
    <citation type="journal article" date="2014" name="Nat. Commun.">
        <title>The emerging biofuel crop Camelina sativa retains a highly undifferentiated hexaploid genome structure.</title>
        <authorList>
            <person name="Kagale S."/>
            <person name="Koh C."/>
            <person name="Nixon J."/>
            <person name="Bollina V."/>
            <person name="Clarke W.E."/>
            <person name="Tuteja R."/>
            <person name="Spillane C."/>
            <person name="Robinson S.J."/>
            <person name="Links M.G."/>
            <person name="Clarke C."/>
            <person name="Higgins E.E."/>
            <person name="Huebert T."/>
            <person name="Sharpe A.G."/>
            <person name="Parkin I.A."/>
        </authorList>
    </citation>
    <scope>NUCLEOTIDE SEQUENCE [LARGE SCALE GENOMIC DNA]</scope>
    <source>
        <strain evidence="8">cv. DH55</strain>
    </source>
</reference>
<evidence type="ECO:0000256" key="4">
    <source>
        <dbReference type="ARBA" id="ARBA00023163"/>
    </source>
</evidence>
<keyword evidence="3" id="KW-0238">DNA-binding</keyword>
<feature type="compositionally biased region" description="Basic and acidic residues" evidence="6">
    <location>
        <begin position="27"/>
        <end position="58"/>
    </location>
</feature>
<dbReference type="RefSeq" id="XP_010429455.1">
    <property type="nucleotide sequence ID" value="XM_010431153.2"/>
</dbReference>
<feature type="domain" description="TF-B3" evidence="7">
    <location>
        <begin position="67"/>
        <end position="164"/>
    </location>
</feature>
<evidence type="ECO:0000259" key="7">
    <source>
        <dbReference type="PROSITE" id="PS50863"/>
    </source>
</evidence>
<dbReference type="PANTHER" id="PTHR31674">
    <property type="entry name" value="B3 DOMAIN-CONTAINING PROTEIN REM-LIKE 3-RELATED"/>
    <property type="match status" value="1"/>
</dbReference>
<evidence type="ECO:0000313" key="9">
    <source>
        <dbReference type="RefSeq" id="XP_010429455.1"/>
    </source>
</evidence>
<dbReference type="PROSITE" id="PS50863">
    <property type="entry name" value="B3"/>
    <property type="match status" value="3"/>
</dbReference>
<dbReference type="InterPro" id="IPR003340">
    <property type="entry name" value="B3_DNA-bd"/>
</dbReference>
<reference evidence="9" key="2">
    <citation type="submission" date="2025-08" db="UniProtKB">
        <authorList>
            <consortium name="RefSeq"/>
        </authorList>
    </citation>
    <scope>IDENTIFICATION</scope>
    <source>
        <tissue evidence="9">Leaf</tissue>
    </source>
</reference>
<evidence type="ECO:0000256" key="1">
    <source>
        <dbReference type="ARBA" id="ARBA00004123"/>
    </source>
</evidence>
<protein>
    <submittedName>
        <fullName evidence="9">B3 domain-containing protein REM-like 2</fullName>
    </submittedName>
</protein>
<sequence>MSVVSACDVRQLPSPRNIDLNKTVNTSEKHQRPAEEGGDVHENEVLERAKRGKTKESIPEAGPDNSSFFALVTASNLESDTLYLPQDFTGSCGLPKKLCKVVLADGWGNSWELEMRYNQFSNRFYITRGWRHFCDELGKKVGGVFTFELMIKRGTPFLSFSHSKATLCYETSEDVDNFMTLNLSYDSLKNCRLYLPSVIMRRNGLAETRLVTLLGKDGTRTIANLVRETSERNFGRLSLGKAWREFALANDLEVGKKFTLECIWENATPILRLSDTKTRKYIKRGPKPKFSGFCKKVSVSNGAKDGKKRDKGKNIEEPINAASLIEKHRLVILPLVRQDAKACMLYLPSQFMKANGIDTPGKIVLLGRKGSVSWCGYMSRDGTVNVGIGWKNFCKANGVKIGASFSLEFKHNVDNTPVLQFRAKPRGININV</sequence>
<keyword evidence="8" id="KW-1185">Reference proteome</keyword>
<gene>
    <name evidence="9" type="primary">LOC104713926</name>
</gene>
<feature type="domain" description="TF-B3" evidence="7">
    <location>
        <begin position="178"/>
        <end position="277"/>
    </location>
</feature>
<name>A0ABM0TPT4_CAMSA</name>
<feature type="domain" description="TF-B3" evidence="7">
    <location>
        <begin position="330"/>
        <end position="424"/>
    </location>
</feature>
<evidence type="ECO:0000256" key="3">
    <source>
        <dbReference type="ARBA" id="ARBA00023125"/>
    </source>
</evidence>
<comment type="subcellular location">
    <subcellularLocation>
        <location evidence="1">Nucleus</location>
    </subcellularLocation>
</comment>
<dbReference type="Pfam" id="PF02362">
    <property type="entry name" value="B3"/>
    <property type="match status" value="3"/>
</dbReference>
<evidence type="ECO:0000256" key="5">
    <source>
        <dbReference type="ARBA" id="ARBA00023242"/>
    </source>
</evidence>
<proteinExistence type="predicted"/>
<dbReference type="Proteomes" id="UP000694864">
    <property type="component" value="Chromosome 9"/>
</dbReference>
<dbReference type="InterPro" id="IPR039218">
    <property type="entry name" value="REM_fam"/>
</dbReference>
<dbReference type="GeneID" id="104713926"/>
<dbReference type="Gene3D" id="2.40.330.10">
    <property type="entry name" value="DNA-binding pseudobarrel domain"/>
    <property type="match status" value="3"/>
</dbReference>
<dbReference type="SMART" id="SM01019">
    <property type="entry name" value="B3"/>
    <property type="match status" value="3"/>
</dbReference>
<evidence type="ECO:0000256" key="6">
    <source>
        <dbReference type="SAM" id="MobiDB-lite"/>
    </source>
</evidence>
<evidence type="ECO:0000256" key="2">
    <source>
        <dbReference type="ARBA" id="ARBA00023015"/>
    </source>
</evidence>
<feature type="region of interest" description="Disordered" evidence="6">
    <location>
        <begin position="14"/>
        <end position="62"/>
    </location>
</feature>
<dbReference type="CDD" id="cd10017">
    <property type="entry name" value="B3_DNA"/>
    <property type="match status" value="3"/>
</dbReference>
<dbReference type="SUPFAM" id="SSF101936">
    <property type="entry name" value="DNA-binding pseudobarrel domain"/>
    <property type="match status" value="3"/>
</dbReference>
<dbReference type="PANTHER" id="PTHR31674:SF96">
    <property type="entry name" value="B3 DOMAIN-CONTAINING PROTEIN REM-LIKE 3-RELATED"/>
    <property type="match status" value="1"/>
</dbReference>